<dbReference type="SMART" id="SM00248">
    <property type="entry name" value="ANK"/>
    <property type="match status" value="6"/>
</dbReference>
<dbReference type="PROSITE" id="PS50088">
    <property type="entry name" value="ANK_REPEAT"/>
    <property type="match status" value="1"/>
</dbReference>
<feature type="repeat" description="ANK" evidence="3">
    <location>
        <begin position="390"/>
        <end position="422"/>
    </location>
</feature>
<reference evidence="4 5" key="1">
    <citation type="submission" date="2018-04" db="EMBL/GenBank/DDBJ databases">
        <title>The genome of golden apple snail Pomacea canaliculata provides insight into stress tolerance and invasive adaptation.</title>
        <authorList>
            <person name="Liu C."/>
            <person name="Liu B."/>
            <person name="Ren Y."/>
            <person name="Zhang Y."/>
            <person name="Wang H."/>
            <person name="Li S."/>
            <person name="Jiang F."/>
            <person name="Yin L."/>
            <person name="Zhang G."/>
            <person name="Qian W."/>
            <person name="Fan W."/>
        </authorList>
    </citation>
    <scope>NUCLEOTIDE SEQUENCE [LARGE SCALE GENOMIC DNA]</scope>
    <source>
        <strain evidence="4">SZHN2017</strain>
        <tissue evidence="4">Muscle</tissue>
    </source>
</reference>
<dbReference type="Pfam" id="PF12796">
    <property type="entry name" value="Ank_2"/>
    <property type="match status" value="2"/>
</dbReference>
<dbReference type="PROSITE" id="PS50297">
    <property type="entry name" value="ANK_REP_REGION"/>
    <property type="match status" value="1"/>
</dbReference>
<dbReference type="OrthoDB" id="1577640at2759"/>
<protein>
    <submittedName>
        <fullName evidence="4">Uncharacterized protein</fullName>
    </submittedName>
</protein>
<accession>A0A2T7P7E2</accession>
<dbReference type="Gene3D" id="1.25.40.20">
    <property type="entry name" value="Ankyrin repeat-containing domain"/>
    <property type="match status" value="2"/>
</dbReference>
<dbReference type="PANTHER" id="PTHR24198">
    <property type="entry name" value="ANKYRIN REPEAT AND PROTEIN KINASE DOMAIN-CONTAINING PROTEIN"/>
    <property type="match status" value="1"/>
</dbReference>
<evidence type="ECO:0000313" key="4">
    <source>
        <dbReference type="EMBL" id="PVD29342.1"/>
    </source>
</evidence>
<dbReference type="GO" id="GO:0005737">
    <property type="term" value="C:cytoplasm"/>
    <property type="evidence" value="ECO:0007669"/>
    <property type="project" value="TreeGrafter"/>
</dbReference>
<dbReference type="EMBL" id="PZQS01000006">
    <property type="protein sequence ID" value="PVD29342.1"/>
    <property type="molecule type" value="Genomic_DNA"/>
</dbReference>
<dbReference type="SUPFAM" id="SSF48403">
    <property type="entry name" value="Ankyrin repeat"/>
    <property type="match status" value="1"/>
</dbReference>
<evidence type="ECO:0000256" key="1">
    <source>
        <dbReference type="ARBA" id="ARBA00022737"/>
    </source>
</evidence>
<evidence type="ECO:0000313" key="5">
    <source>
        <dbReference type="Proteomes" id="UP000245119"/>
    </source>
</evidence>
<proteinExistence type="predicted"/>
<evidence type="ECO:0000256" key="3">
    <source>
        <dbReference type="PROSITE-ProRule" id="PRU00023"/>
    </source>
</evidence>
<keyword evidence="2 3" id="KW-0040">ANK repeat</keyword>
<organism evidence="4 5">
    <name type="scientific">Pomacea canaliculata</name>
    <name type="common">Golden apple snail</name>
    <dbReference type="NCBI Taxonomy" id="400727"/>
    <lineage>
        <taxon>Eukaryota</taxon>
        <taxon>Metazoa</taxon>
        <taxon>Spiralia</taxon>
        <taxon>Lophotrochozoa</taxon>
        <taxon>Mollusca</taxon>
        <taxon>Gastropoda</taxon>
        <taxon>Caenogastropoda</taxon>
        <taxon>Architaenioglossa</taxon>
        <taxon>Ampullarioidea</taxon>
        <taxon>Ampullariidae</taxon>
        <taxon>Pomacea</taxon>
    </lineage>
</organism>
<dbReference type="PANTHER" id="PTHR24198:SF165">
    <property type="entry name" value="ANKYRIN REPEAT-CONTAINING PROTEIN-RELATED"/>
    <property type="match status" value="1"/>
</dbReference>
<keyword evidence="1" id="KW-0677">Repeat</keyword>
<dbReference type="Proteomes" id="UP000245119">
    <property type="component" value="Linkage Group LG6"/>
</dbReference>
<dbReference type="InterPro" id="IPR002110">
    <property type="entry name" value="Ankyrin_rpt"/>
</dbReference>
<keyword evidence="5" id="KW-1185">Reference proteome</keyword>
<sequence length="578" mass="65213">MADDDMATEINEVVMATPISHRTQQNEFSLAEERVNIFKAAWTDNINDRFVSSHSYLLSQTLVPVTCECSNSPKVESETVDLHTCNEILPLVLRPSLESNQSYLKLIRHSVVHASSLVPSDFHTVTYADVAAAACNVNFLRLLFTSSERTVREFYTQYYSYQDSAAIVKLFIHALNGGSCEVVDFLTEILGDELTAYWKLVIMEVCLWLATTDKKINECFKHLVHKFGVNLKDECNKFSPLRLTCFYCSSDMAEYLIENGADMYVINSDGHAVSYDAYQYGAYTGQWDVMKMLLNKGLPVDAVMSKTDFVCYPLMYIFIQHNEMELVHCLVDHGHSVNMPICFTADRRSHSVTPLVLALTCRHQQLVSWLIDNDADCNAHSFHSQLLDDDSWTPLHVAVTQNDLSMVMSLVKHGAQLDALTARGETVIELAYDRGKNIDVVNYLLQISVPVVSFPESTLKATVKGVCNSNNVWSLLDLAIYKGDCIFTQILLSCGHYHHPLTISSFFGTHIALDLPSQQKALYYVHEAQKQVCTLQVLCRDVLRAACVNLLHYTQSVSMPGRLKSILLLEDILEPYMF</sequence>
<gene>
    <name evidence="4" type="ORF">C0Q70_11940</name>
</gene>
<dbReference type="InterPro" id="IPR036770">
    <property type="entry name" value="Ankyrin_rpt-contain_sf"/>
</dbReference>
<dbReference type="AlphaFoldDB" id="A0A2T7P7E2"/>
<dbReference type="STRING" id="400727.A0A2T7P7E2"/>
<comment type="caution">
    <text evidence="4">The sequence shown here is derived from an EMBL/GenBank/DDBJ whole genome shotgun (WGS) entry which is preliminary data.</text>
</comment>
<name>A0A2T7P7E2_POMCA</name>
<evidence type="ECO:0000256" key="2">
    <source>
        <dbReference type="ARBA" id="ARBA00023043"/>
    </source>
</evidence>